<name>A0A8H5F3K2_9AGAR</name>
<evidence type="ECO:0000313" key="1">
    <source>
        <dbReference type="EMBL" id="KAF5322510.1"/>
    </source>
</evidence>
<keyword evidence="2" id="KW-1185">Reference proteome</keyword>
<dbReference type="EMBL" id="JAACJJ010000028">
    <property type="protein sequence ID" value="KAF5322510.1"/>
    <property type="molecule type" value="Genomic_DNA"/>
</dbReference>
<proteinExistence type="predicted"/>
<protein>
    <submittedName>
        <fullName evidence="1">Uncharacterized protein</fullName>
    </submittedName>
</protein>
<dbReference type="OrthoDB" id="2851338at2759"/>
<sequence length="188" mass="21377">MTTTSSFTVIFSFCKTRPEKQSDGEQSETHDAQLQEVNVPDTLLRAADILPDEFPGEGIQCRVYQDLPVPLVPKMAELHPQASHIIVANAMTPAPDDESDFNRWYDEEHLALLSQSPLWISSKRYALLSATDNAPRYLAIHAWDGYEAFESEEYKHATNTEWKHKVVGRVLQRDREVYSFVKVISPVA</sequence>
<dbReference type="SUPFAM" id="SSF54909">
    <property type="entry name" value="Dimeric alpha+beta barrel"/>
    <property type="match status" value="1"/>
</dbReference>
<comment type="caution">
    <text evidence="1">The sequence shown here is derived from an EMBL/GenBank/DDBJ whole genome shotgun (WGS) entry which is preliminary data.</text>
</comment>
<dbReference type="AlphaFoldDB" id="A0A8H5F3K2"/>
<dbReference type="Proteomes" id="UP000567179">
    <property type="component" value="Unassembled WGS sequence"/>
</dbReference>
<accession>A0A8H5F3K2</accession>
<gene>
    <name evidence="1" type="ORF">D9619_001580</name>
</gene>
<organism evidence="1 2">
    <name type="scientific">Psilocybe cf. subviscida</name>
    <dbReference type="NCBI Taxonomy" id="2480587"/>
    <lineage>
        <taxon>Eukaryota</taxon>
        <taxon>Fungi</taxon>
        <taxon>Dikarya</taxon>
        <taxon>Basidiomycota</taxon>
        <taxon>Agaricomycotina</taxon>
        <taxon>Agaricomycetes</taxon>
        <taxon>Agaricomycetidae</taxon>
        <taxon>Agaricales</taxon>
        <taxon>Agaricineae</taxon>
        <taxon>Strophariaceae</taxon>
        <taxon>Psilocybe</taxon>
    </lineage>
</organism>
<evidence type="ECO:0000313" key="2">
    <source>
        <dbReference type="Proteomes" id="UP000567179"/>
    </source>
</evidence>
<reference evidence="1 2" key="1">
    <citation type="journal article" date="2020" name="ISME J.">
        <title>Uncovering the hidden diversity of litter-decomposition mechanisms in mushroom-forming fungi.</title>
        <authorList>
            <person name="Floudas D."/>
            <person name="Bentzer J."/>
            <person name="Ahren D."/>
            <person name="Johansson T."/>
            <person name="Persson P."/>
            <person name="Tunlid A."/>
        </authorList>
    </citation>
    <scope>NUCLEOTIDE SEQUENCE [LARGE SCALE GENOMIC DNA]</scope>
    <source>
        <strain evidence="1 2">CBS 101986</strain>
    </source>
</reference>
<dbReference type="InterPro" id="IPR011008">
    <property type="entry name" value="Dimeric_a/b-barrel"/>
</dbReference>